<dbReference type="PANTHER" id="PTHR33121:SF70">
    <property type="entry name" value="SIGNALING PROTEIN YKOW"/>
    <property type="match status" value="1"/>
</dbReference>
<dbReference type="EMBL" id="JACHDZ010000002">
    <property type="protein sequence ID" value="MBB5343329.1"/>
    <property type="molecule type" value="Genomic_DNA"/>
</dbReference>
<accession>A0A7W8J639</accession>
<name>A0A7W8J639_9BACT</name>
<dbReference type="SUPFAM" id="SSF141868">
    <property type="entry name" value="EAL domain-like"/>
    <property type="match status" value="1"/>
</dbReference>
<dbReference type="PROSITE" id="PS50883">
    <property type="entry name" value="EAL"/>
    <property type="match status" value="1"/>
</dbReference>
<organism evidence="2 3">
    <name type="scientific">Tunturiibacter lichenicola</name>
    <dbReference type="NCBI Taxonomy" id="2051959"/>
    <lineage>
        <taxon>Bacteria</taxon>
        <taxon>Pseudomonadati</taxon>
        <taxon>Acidobacteriota</taxon>
        <taxon>Terriglobia</taxon>
        <taxon>Terriglobales</taxon>
        <taxon>Acidobacteriaceae</taxon>
        <taxon>Tunturiibacter</taxon>
    </lineage>
</organism>
<evidence type="ECO:0000313" key="3">
    <source>
        <dbReference type="Proteomes" id="UP000569092"/>
    </source>
</evidence>
<dbReference type="Pfam" id="PF00563">
    <property type="entry name" value="EAL"/>
    <property type="match status" value="1"/>
</dbReference>
<gene>
    <name evidence="2" type="ORF">HDF10_001304</name>
</gene>
<dbReference type="Gene3D" id="3.20.20.450">
    <property type="entry name" value="EAL domain"/>
    <property type="match status" value="1"/>
</dbReference>
<feature type="domain" description="EAL" evidence="1">
    <location>
        <begin position="1"/>
        <end position="93"/>
    </location>
</feature>
<protein>
    <submittedName>
        <fullName evidence="2">EAL domain-containing protein (Putative c-di-GMP-specific phosphodiesterase class I)</fullName>
    </submittedName>
</protein>
<reference evidence="2 3" key="1">
    <citation type="submission" date="2020-08" db="EMBL/GenBank/DDBJ databases">
        <title>Genomic Encyclopedia of Type Strains, Phase IV (KMG-V): Genome sequencing to study the core and pangenomes of soil and plant-associated prokaryotes.</title>
        <authorList>
            <person name="Whitman W."/>
        </authorList>
    </citation>
    <scope>NUCLEOTIDE SEQUENCE [LARGE SCALE GENOMIC DNA]</scope>
    <source>
        <strain evidence="2 3">M8US30</strain>
    </source>
</reference>
<evidence type="ECO:0000259" key="1">
    <source>
        <dbReference type="PROSITE" id="PS50883"/>
    </source>
</evidence>
<dbReference type="PANTHER" id="PTHR33121">
    <property type="entry name" value="CYCLIC DI-GMP PHOSPHODIESTERASE PDEF"/>
    <property type="match status" value="1"/>
</dbReference>
<dbReference type="InterPro" id="IPR050706">
    <property type="entry name" value="Cyclic-di-GMP_PDE-like"/>
</dbReference>
<dbReference type="Proteomes" id="UP000569092">
    <property type="component" value="Unassembled WGS sequence"/>
</dbReference>
<evidence type="ECO:0000313" key="2">
    <source>
        <dbReference type="EMBL" id="MBB5343329.1"/>
    </source>
</evidence>
<dbReference type="InterPro" id="IPR035919">
    <property type="entry name" value="EAL_sf"/>
</dbReference>
<dbReference type="GO" id="GO:0071111">
    <property type="term" value="F:cyclic-guanylate-specific phosphodiesterase activity"/>
    <property type="evidence" value="ECO:0007669"/>
    <property type="project" value="InterPro"/>
</dbReference>
<comment type="caution">
    <text evidence="2">The sequence shown here is derived from an EMBL/GenBank/DDBJ whole genome shotgun (WGS) entry which is preliminary data.</text>
</comment>
<dbReference type="InterPro" id="IPR001633">
    <property type="entry name" value="EAL_dom"/>
</dbReference>
<dbReference type="AlphaFoldDB" id="A0A7W8J639"/>
<proteinExistence type="predicted"/>
<sequence length="93" mass="10221">MADIGGGPRQGLIESIGRRVVEAACIQLRAWSVKPDTALLTLAINISAREFCHPEFATRLLGVVVRGGVDPRKLLLEFTERAMFGTMEETHTK</sequence>